<accession>E7MZM7</accession>
<dbReference type="InterPro" id="IPR029063">
    <property type="entry name" value="SAM-dependent_MTases_sf"/>
</dbReference>
<dbReference type="HOGENOM" id="CLU_874034_0_0_9"/>
<comment type="caution">
    <text evidence="1">The sequence shown here is derived from an EMBL/GenBank/DDBJ whole genome shotgun (WGS) entry which is preliminary data.</text>
</comment>
<name>E7MZM7_9FIRM</name>
<sequence>MFVAEKIRPELLSFLPPGMMPLKILVVESLSYLIKLKEMFPQAELYAVTAELDQEISVFPEGIHWEFLDYLSVPLPYTRNYFDYIISDLTLECAANPQDIAAGFSTFLKETGALLTSFRNIRHWSVLQKLMEGHYYGVVSRLFARHEFENLLYASFYKNVCVRRQLREASGELIDHLVAAGFENEHKDLETEFYLVRADRSMPELSLLKSMYTGADRQELSRLIHRIEYEVDCPESIRTLWFKVETLNIFSDYLASFIQETVMHQEAFYRRLLVHSSGRQDFIIRMLAYSAREAFDPSMRRVFAALQKEVEHGNEGILYART</sequence>
<evidence type="ECO:0000313" key="2">
    <source>
        <dbReference type="Proteomes" id="UP000004633"/>
    </source>
</evidence>
<dbReference type="SUPFAM" id="SSF53335">
    <property type="entry name" value="S-adenosyl-L-methionine-dependent methyltransferases"/>
    <property type="match status" value="1"/>
</dbReference>
<gene>
    <name evidence="1" type="ORF">HMPREF9555_00169</name>
</gene>
<organism evidence="1 2">
    <name type="scientific">Selenomonas artemidis F0399</name>
    <dbReference type="NCBI Taxonomy" id="749551"/>
    <lineage>
        <taxon>Bacteria</taxon>
        <taxon>Bacillati</taxon>
        <taxon>Bacillota</taxon>
        <taxon>Negativicutes</taxon>
        <taxon>Selenomonadales</taxon>
        <taxon>Selenomonadaceae</taxon>
        <taxon>Selenomonas</taxon>
    </lineage>
</organism>
<reference evidence="1 2" key="1">
    <citation type="submission" date="2010-08" db="EMBL/GenBank/DDBJ databases">
        <authorList>
            <person name="Weinstock G."/>
            <person name="Sodergren E."/>
            <person name="Clifton S."/>
            <person name="Fulton L."/>
            <person name="Fulton B."/>
            <person name="Courtney L."/>
            <person name="Fronick C."/>
            <person name="Harrison M."/>
            <person name="Strong C."/>
            <person name="Farmer C."/>
            <person name="Delahaunty K."/>
            <person name="Markovic C."/>
            <person name="Hall O."/>
            <person name="Minx P."/>
            <person name="Tomlinson C."/>
            <person name="Mitreva M."/>
            <person name="Hou S."/>
            <person name="Chen J."/>
            <person name="Wollam A."/>
            <person name="Pepin K.H."/>
            <person name="Johnson M."/>
            <person name="Bhonagiri V."/>
            <person name="Zhang X."/>
            <person name="Suruliraj S."/>
            <person name="Warren W."/>
            <person name="Chinwalla A."/>
            <person name="Mardis E.R."/>
            <person name="Wilson R.K."/>
        </authorList>
    </citation>
    <scope>NUCLEOTIDE SEQUENCE [LARGE SCALE GENOMIC DNA]</scope>
    <source>
        <strain evidence="1 2">F0399</strain>
    </source>
</reference>
<dbReference type="EMBL" id="AECV01000001">
    <property type="protein sequence ID" value="EFW30541.1"/>
    <property type="molecule type" value="Genomic_DNA"/>
</dbReference>
<keyword evidence="2" id="KW-1185">Reference proteome</keyword>
<evidence type="ECO:0000313" key="1">
    <source>
        <dbReference type="EMBL" id="EFW30541.1"/>
    </source>
</evidence>
<dbReference type="Gene3D" id="3.40.50.150">
    <property type="entry name" value="Vaccinia Virus protein VP39"/>
    <property type="match status" value="1"/>
</dbReference>
<dbReference type="AlphaFoldDB" id="E7MZM7"/>
<dbReference type="Proteomes" id="UP000004633">
    <property type="component" value="Unassembled WGS sequence"/>
</dbReference>
<protein>
    <recommendedName>
        <fullName evidence="3">Methyltransferase type 11 domain-containing protein</fullName>
    </recommendedName>
</protein>
<evidence type="ECO:0008006" key="3">
    <source>
        <dbReference type="Google" id="ProtNLM"/>
    </source>
</evidence>
<dbReference type="STRING" id="749551.HMPREF9555_00169"/>
<proteinExistence type="predicted"/>